<dbReference type="Proteomes" id="UP000584931">
    <property type="component" value="Unassembled WGS sequence"/>
</dbReference>
<organism evidence="1 2">
    <name type="scientific">Nocardiopsis sinuspersici</name>
    <dbReference type="NCBI Taxonomy" id="501010"/>
    <lineage>
        <taxon>Bacteria</taxon>
        <taxon>Bacillati</taxon>
        <taxon>Actinomycetota</taxon>
        <taxon>Actinomycetes</taxon>
        <taxon>Streptosporangiales</taxon>
        <taxon>Nocardiopsidaceae</taxon>
        <taxon>Nocardiopsis</taxon>
    </lineage>
</organism>
<accession>A0A7Y9XAW1</accession>
<protein>
    <submittedName>
        <fullName evidence="1">Uncharacterized protein</fullName>
    </submittedName>
</protein>
<gene>
    <name evidence="1" type="ORF">HNR06_001019</name>
</gene>
<name>A0A7Y9XAW1_9ACTN</name>
<comment type="caution">
    <text evidence="1">The sequence shown here is derived from an EMBL/GenBank/DDBJ whole genome shotgun (WGS) entry which is preliminary data.</text>
</comment>
<sequence>MDEALEIIARKLVPRDWNLCDFEGGGFSRSGSSGLIYQLRLDILEKNYGLRLNPSLGVRDPMIGDLVSRFIGLPHAGSECSGLASVGMSLSGFLYEMRGSMDSVGQWSILRGEDVQEKVQALHVDVILAEDYFFNKFSERVSVVKYLERVWCDQFQVRQLAVGQALQGRRGDAISTLGKYADMVQGEPPMVADQARLFIRSFVEYFNIEEHGLEGV</sequence>
<dbReference type="AlphaFoldDB" id="A0A7Y9XAW1"/>
<evidence type="ECO:0000313" key="2">
    <source>
        <dbReference type="Proteomes" id="UP000584931"/>
    </source>
</evidence>
<reference evidence="1 2" key="1">
    <citation type="submission" date="2020-07" db="EMBL/GenBank/DDBJ databases">
        <title>Sequencing the genomes of 1000 actinobacteria strains.</title>
        <authorList>
            <person name="Klenk H.-P."/>
        </authorList>
    </citation>
    <scope>NUCLEOTIDE SEQUENCE [LARGE SCALE GENOMIC DNA]</scope>
    <source>
        <strain evidence="1 2">DSM 45278</strain>
    </source>
</reference>
<dbReference type="RefSeq" id="WP_179809333.1">
    <property type="nucleotide sequence ID" value="NZ_JACCHL010000001.1"/>
</dbReference>
<evidence type="ECO:0000313" key="1">
    <source>
        <dbReference type="EMBL" id="NYH51430.1"/>
    </source>
</evidence>
<dbReference type="EMBL" id="JACCHL010000001">
    <property type="protein sequence ID" value="NYH51430.1"/>
    <property type="molecule type" value="Genomic_DNA"/>
</dbReference>
<proteinExistence type="predicted"/>